<reference evidence="1" key="1">
    <citation type="submission" date="2021-05" db="EMBL/GenBank/DDBJ databases">
        <title>Novel Bacillus species.</title>
        <authorList>
            <person name="Liu G."/>
        </authorList>
    </citation>
    <scope>NUCLEOTIDE SEQUENCE</scope>
    <source>
        <strain evidence="1">FJAT-50051</strain>
    </source>
</reference>
<dbReference type="EMBL" id="JAGYPE010000003">
    <property type="protein sequence ID" value="MBS4183721.1"/>
    <property type="molecule type" value="Genomic_DNA"/>
</dbReference>
<organism evidence="1">
    <name type="scientific">Neobacillus citreus</name>
    <dbReference type="NCBI Taxonomy" id="2833578"/>
    <lineage>
        <taxon>Bacteria</taxon>
        <taxon>Bacillati</taxon>
        <taxon>Bacillota</taxon>
        <taxon>Bacilli</taxon>
        <taxon>Bacillales</taxon>
        <taxon>Bacillaceae</taxon>
        <taxon>Neobacillus</taxon>
    </lineage>
</organism>
<comment type="caution">
    <text evidence="1">The sequence shown here is derived from an EMBL/GenBank/DDBJ whole genome shotgun (WGS) entry which is preliminary data.</text>
</comment>
<dbReference type="AlphaFoldDB" id="A0A942T239"/>
<proteinExistence type="predicted"/>
<gene>
    <name evidence="1" type="ORF">KHB02_20220</name>
</gene>
<evidence type="ECO:0000313" key="1">
    <source>
        <dbReference type="EMBL" id="MBS4183721.1"/>
    </source>
</evidence>
<protein>
    <submittedName>
        <fullName evidence="1">Uncharacterized protein</fullName>
    </submittedName>
</protein>
<name>A0A942T239_9BACI</name>
<sequence>MPTANHARAIANAVLANTAPDATRPYSALTWGEQVVIRGEADREGVTPEALYAAQIAAMTEHQTAERSRIASAHAITAAIRDARR</sequence>
<accession>A0A942T239</accession>